<dbReference type="InterPro" id="IPR037063">
    <property type="entry name" value="PHb_sf"/>
</dbReference>
<dbReference type="PANTHER" id="PTHR35796:SF2">
    <property type="entry name" value="YVBH-LIKE OLIGOMERISATION REGION"/>
    <property type="match status" value="1"/>
</dbReference>
<dbReference type="Pfam" id="PF08000">
    <property type="entry name" value="bPH_1"/>
    <property type="match status" value="1"/>
</dbReference>
<name>A0ABR8FC75_9NOST</name>
<keyword evidence="4" id="KW-1185">Reference proteome</keyword>
<protein>
    <submittedName>
        <fullName evidence="3">PH domain-containing protein</fullName>
    </submittedName>
</protein>
<dbReference type="RefSeq" id="WP_190711969.1">
    <property type="nucleotide sequence ID" value="NZ_JACJST010000003.1"/>
</dbReference>
<evidence type="ECO:0000259" key="1">
    <source>
        <dbReference type="Pfam" id="PF08000"/>
    </source>
</evidence>
<dbReference type="SUPFAM" id="SSF50729">
    <property type="entry name" value="PH domain-like"/>
    <property type="match status" value="1"/>
</dbReference>
<gene>
    <name evidence="3" type="ORF">H6G59_04545</name>
</gene>
<dbReference type="Gene3D" id="1.10.287.210">
    <property type="match status" value="1"/>
</dbReference>
<feature type="domain" description="Bacterial Pleckstrin homology" evidence="1">
    <location>
        <begin position="10"/>
        <end position="132"/>
    </location>
</feature>
<dbReference type="Gene3D" id="2.30.29.50">
    <property type="entry name" value="Bacterial Pleckstrin homology domain"/>
    <property type="match status" value="1"/>
</dbReference>
<proteinExistence type="predicted"/>
<dbReference type="Pfam" id="PF11724">
    <property type="entry name" value="YvbH_ext"/>
    <property type="match status" value="1"/>
</dbReference>
<evidence type="ECO:0000313" key="4">
    <source>
        <dbReference type="Proteomes" id="UP000640531"/>
    </source>
</evidence>
<organism evidence="3 4">
    <name type="scientific">Anabaena lutea FACHB-196</name>
    <dbReference type="NCBI Taxonomy" id="2692881"/>
    <lineage>
        <taxon>Bacteria</taxon>
        <taxon>Bacillati</taxon>
        <taxon>Cyanobacteriota</taxon>
        <taxon>Cyanophyceae</taxon>
        <taxon>Nostocales</taxon>
        <taxon>Nostocaceae</taxon>
        <taxon>Anabaena</taxon>
    </lineage>
</organism>
<dbReference type="Proteomes" id="UP000640531">
    <property type="component" value="Unassembled WGS sequence"/>
</dbReference>
<accession>A0ABR8FC75</accession>
<dbReference type="PANTHER" id="PTHR35796">
    <property type="entry name" value="HYPOTHETICAL CYTOSOLIC PROTEIN"/>
    <property type="match status" value="1"/>
</dbReference>
<feature type="domain" description="YvbH-like oligomerisation" evidence="2">
    <location>
        <begin position="144"/>
        <end position="203"/>
    </location>
</feature>
<evidence type="ECO:0000313" key="3">
    <source>
        <dbReference type="EMBL" id="MBD2567173.1"/>
    </source>
</evidence>
<dbReference type="InterPro" id="IPR021722">
    <property type="entry name" value="YvbH_oligomer_dom"/>
</dbReference>
<reference evidence="3 4" key="1">
    <citation type="journal article" date="2020" name="ISME J.">
        <title>Comparative genomics reveals insights into cyanobacterial evolution and habitat adaptation.</title>
        <authorList>
            <person name="Chen M.Y."/>
            <person name="Teng W.K."/>
            <person name="Zhao L."/>
            <person name="Hu C.X."/>
            <person name="Zhou Y.K."/>
            <person name="Han B.P."/>
            <person name="Song L.R."/>
            <person name="Shu W.S."/>
        </authorList>
    </citation>
    <scope>NUCLEOTIDE SEQUENCE [LARGE SCALE GENOMIC DNA]</scope>
    <source>
        <strain evidence="3 4">FACHB-196</strain>
    </source>
</reference>
<evidence type="ECO:0000259" key="2">
    <source>
        <dbReference type="Pfam" id="PF11724"/>
    </source>
</evidence>
<dbReference type="InterPro" id="IPR012544">
    <property type="entry name" value="PHb"/>
</dbReference>
<comment type="caution">
    <text evidence="3">The sequence shown here is derived from an EMBL/GenBank/DDBJ whole genome shotgun (WGS) entry which is preliminary data.</text>
</comment>
<sequence length="203" mass="23361">MFKNMAMDALGLSDIGAVIKPEDYNKVESDDYVMHEEGEKIYFLIKSKTDEYCFTNLALIHLDGTSAVSKKRLLKRFSYSQHAIKDVRLETAGTIDMDIEIKLTMGDQSYSIDVAKIYISPLKDLYKALLKIASIQRENAVYYQYAQTSLNTASSTVSRATNISTSEEQFKAINWYAFNWLKYAHETYVRKDFGEVFEKFINN</sequence>
<dbReference type="EMBL" id="JACJST010000003">
    <property type="protein sequence ID" value="MBD2567173.1"/>
    <property type="molecule type" value="Genomic_DNA"/>
</dbReference>